<gene>
    <name evidence="3" type="ORF">PMAYCL1PPCAC_06267</name>
    <name evidence="4" type="ORF">PMAYCL1PPCAC_33335</name>
</gene>
<dbReference type="Pfam" id="PF16044">
    <property type="entry name" value="DUF4796_C"/>
    <property type="match status" value="1"/>
</dbReference>
<name>A0AAN4ZE48_9BILA</name>
<dbReference type="PANTHER" id="PTHR33963:SF2">
    <property type="entry name" value="MKRN2 OPPOSITE STRAND PROTEIN"/>
    <property type="match status" value="1"/>
</dbReference>
<keyword evidence="1" id="KW-0732">Signal</keyword>
<comment type="caution">
    <text evidence="3">The sequence shown here is derived from an EMBL/GenBank/DDBJ whole genome shotgun (WGS) entry which is preliminary data.</text>
</comment>
<evidence type="ECO:0000313" key="5">
    <source>
        <dbReference type="Proteomes" id="UP001328107"/>
    </source>
</evidence>
<dbReference type="AlphaFoldDB" id="A0AAN4ZE48"/>
<evidence type="ECO:0000259" key="2">
    <source>
        <dbReference type="Pfam" id="PF16044"/>
    </source>
</evidence>
<accession>A0AAN4ZE48</accession>
<dbReference type="InterPro" id="IPR032016">
    <property type="entry name" value="MKRN2OS-like"/>
</dbReference>
<evidence type="ECO:0000313" key="3">
    <source>
        <dbReference type="EMBL" id="GMR36072.1"/>
    </source>
</evidence>
<proteinExistence type="predicted"/>
<feature type="signal peptide" evidence="1">
    <location>
        <begin position="1"/>
        <end position="18"/>
    </location>
</feature>
<organism evidence="3 5">
    <name type="scientific">Pristionchus mayeri</name>
    <dbReference type="NCBI Taxonomy" id="1317129"/>
    <lineage>
        <taxon>Eukaryota</taxon>
        <taxon>Metazoa</taxon>
        <taxon>Ecdysozoa</taxon>
        <taxon>Nematoda</taxon>
        <taxon>Chromadorea</taxon>
        <taxon>Rhabditida</taxon>
        <taxon>Rhabditina</taxon>
        <taxon>Diplogasteromorpha</taxon>
        <taxon>Diplogasteroidea</taxon>
        <taxon>Neodiplogasteridae</taxon>
        <taxon>Pristionchus</taxon>
    </lineage>
</organism>
<evidence type="ECO:0000256" key="1">
    <source>
        <dbReference type="SAM" id="SignalP"/>
    </source>
</evidence>
<dbReference type="Proteomes" id="UP001328107">
    <property type="component" value="Unassembled WGS sequence"/>
</dbReference>
<protein>
    <recommendedName>
        <fullName evidence="2">MKRN2 opposite strand protein-like C-terminal domain-containing protein</fullName>
    </recommendedName>
</protein>
<evidence type="ECO:0000313" key="4">
    <source>
        <dbReference type="EMBL" id="GMR63140.1"/>
    </source>
</evidence>
<keyword evidence="5" id="KW-1185">Reference proteome</keyword>
<dbReference type="InterPro" id="IPR053921">
    <property type="entry name" value="MKRN2OS-like_C"/>
</dbReference>
<dbReference type="PANTHER" id="PTHR33963">
    <property type="entry name" value="MKRN2 OPPOSITE STRAND PROTEIN"/>
    <property type="match status" value="1"/>
</dbReference>
<feature type="chain" id="PRO_5044710148" description="MKRN2 opposite strand protein-like C-terminal domain-containing protein" evidence="1">
    <location>
        <begin position="19"/>
        <end position="373"/>
    </location>
</feature>
<reference evidence="3" key="2">
    <citation type="submission" date="2023-06" db="EMBL/GenBank/DDBJ databases">
        <title>Genome assembly of Pristionchus species.</title>
        <authorList>
            <person name="Yoshida K."/>
            <person name="Sommer R.J."/>
        </authorList>
    </citation>
    <scope>NUCLEOTIDE SEQUENCE</scope>
    <source>
        <strain evidence="3 5">RS5460</strain>
    </source>
</reference>
<sequence>MLLLSVVHVSCGTRFLIASPFCSGSQACPSCQGITDESSVSIDPLPSPFGDQLSCAILLKPSEGSWSTYEVGDDLHIGIADSRNIVHSFWTEGVVRESSSWEDSIAVSSLDLPDIDAKLNEFIDRHDSDFLPESYDEMAWNCFDLIVRFLHFSICGRASETRCEIPQVVQRSSEQRLYCSTEMADSLEDLSADACVDRTNDANGFLNNQFDIFVHDYRERTEVEPDDCCGGKDGVEDVECAHSSPSKADGGPSKKDIINVARKLQKSIFSLQSLPNAEAHTDLLAELKGLQAVLNRALSSTSAEFAPSNVPLPDYDETDMQMLLGDEEVPKTTSMLDKVAEEKTKAGERLQGLLVQAEILMREATHAKTGVAK</sequence>
<feature type="domain" description="MKRN2 opposite strand protein-like C-terminal" evidence="2">
    <location>
        <begin position="45"/>
        <end position="153"/>
    </location>
</feature>
<reference evidence="5" key="1">
    <citation type="submission" date="2022-10" db="EMBL/GenBank/DDBJ databases">
        <title>Genome assembly of Pristionchus species.</title>
        <authorList>
            <person name="Yoshida K."/>
            <person name="Sommer R.J."/>
        </authorList>
    </citation>
    <scope>NUCLEOTIDE SEQUENCE [LARGE SCALE GENOMIC DNA]</scope>
    <source>
        <strain evidence="5">RS5460</strain>
    </source>
</reference>
<dbReference type="EMBL" id="BTRK01000007">
    <property type="protein sequence ID" value="GMR63140.1"/>
    <property type="molecule type" value="Genomic_DNA"/>
</dbReference>
<dbReference type="EMBL" id="BTRK01000002">
    <property type="protein sequence ID" value="GMR36072.1"/>
    <property type="molecule type" value="Genomic_DNA"/>
</dbReference>